<dbReference type="CDD" id="cd12148">
    <property type="entry name" value="fungal_TF_MHR"/>
    <property type="match status" value="1"/>
</dbReference>
<dbReference type="Pfam" id="PF00172">
    <property type="entry name" value="Zn_clus"/>
    <property type="match status" value="1"/>
</dbReference>
<proteinExistence type="predicted"/>
<dbReference type="InterPro" id="IPR001138">
    <property type="entry name" value="Zn2Cys6_DnaBD"/>
</dbReference>
<dbReference type="SUPFAM" id="SSF57701">
    <property type="entry name" value="Zn2/Cys6 DNA-binding domain"/>
    <property type="match status" value="1"/>
</dbReference>
<evidence type="ECO:0000259" key="4">
    <source>
        <dbReference type="PROSITE" id="PS50048"/>
    </source>
</evidence>
<dbReference type="Proteomes" id="UP001175261">
    <property type="component" value="Unassembled WGS sequence"/>
</dbReference>
<dbReference type="PROSITE" id="PS00463">
    <property type="entry name" value="ZN2_CY6_FUNGAL_1"/>
    <property type="match status" value="1"/>
</dbReference>
<dbReference type="GO" id="GO:0005634">
    <property type="term" value="C:nucleus"/>
    <property type="evidence" value="ECO:0007669"/>
    <property type="project" value="UniProtKB-SubCell"/>
</dbReference>
<dbReference type="Pfam" id="PF11951">
    <property type="entry name" value="Fungal_trans_2"/>
    <property type="match status" value="1"/>
</dbReference>
<evidence type="ECO:0000256" key="1">
    <source>
        <dbReference type="ARBA" id="ARBA00004123"/>
    </source>
</evidence>
<dbReference type="PANTHER" id="PTHR37534:SF49">
    <property type="entry name" value="LYSINE BIOSYNTHESIS REGULATORY PROTEIN LYS14"/>
    <property type="match status" value="1"/>
</dbReference>
<feature type="region of interest" description="Disordered" evidence="3">
    <location>
        <begin position="51"/>
        <end position="132"/>
    </location>
</feature>
<gene>
    <name evidence="5" type="ORF">NLU13_5528</name>
</gene>
<feature type="domain" description="Zn(2)-C6 fungal-type" evidence="4">
    <location>
        <begin position="22"/>
        <end position="52"/>
    </location>
</feature>
<dbReference type="Gene3D" id="4.10.240.10">
    <property type="entry name" value="Zn(2)-C6 fungal-type DNA-binding domain"/>
    <property type="match status" value="1"/>
</dbReference>
<dbReference type="GO" id="GO:0045944">
    <property type="term" value="P:positive regulation of transcription by RNA polymerase II"/>
    <property type="evidence" value="ECO:0007669"/>
    <property type="project" value="TreeGrafter"/>
</dbReference>
<dbReference type="AlphaFoldDB" id="A0AA39L7W3"/>
<dbReference type="PANTHER" id="PTHR37534">
    <property type="entry name" value="TRANSCRIPTIONAL ACTIVATOR PROTEIN UGA3"/>
    <property type="match status" value="1"/>
</dbReference>
<dbReference type="EMBL" id="JAPDFR010000004">
    <property type="protein sequence ID" value="KAK0387215.1"/>
    <property type="molecule type" value="Genomic_DNA"/>
</dbReference>
<comment type="caution">
    <text evidence="5">The sequence shown here is derived from an EMBL/GenBank/DDBJ whole genome shotgun (WGS) entry which is preliminary data.</text>
</comment>
<sequence length="608" mass="68327">MYGVWHRDNPGKPLRNRRTKDGCLTCKRRRVRCNLERPRCGHCSRLQLDCSWSGPPSTPAAANATAEHDAYSSRGAASQPTPRASSSAEPVTPRHPQSLQDTFLGEAQKEQQEKQPSPHHQQQQHQEQPQAEASILATPTSELAAVSAPDRNHNPSLEKTFDFASFLWDPTTFNNALPDMPLNQWTPTTNSFPHPPDLNRYSANQLLEHFKLSDAPPILAPMETRTSWYSMRDQILSMVSVSPMVYFAVLAFSALQIRNDKSSSGSSTFSSYYIRSQEHITTSTLEIQADPGAVSSRSRHVLAALFFLSYVDLVTDRMSSAHVNLRMAYDIVTSLDKENLTSAEVRLISWFRLLDGRAVSAGGEGLFLKEDGDAYDSSRGHSPPENDAEATISEMLSKPSLRLFQKTQSYMGRISQIDQWHRERGTVEDETEVMAIASDIRRDYRRLYQQMHPVLEQAISGSLNPPLLSASLAASVARKCRIAMANYYAIPIHLHRVAYRHLPRSADVQNAINVLRQLTHEMRDALADDEALPVNMLWPLLMWGSEEDSAEQRAWIIQAIRQMENSVSNAGITADVLEELWRRQDGSGQRGDIRTVMHETFNSCFAIV</sequence>
<dbReference type="GO" id="GO:0008270">
    <property type="term" value="F:zinc ion binding"/>
    <property type="evidence" value="ECO:0007669"/>
    <property type="project" value="InterPro"/>
</dbReference>
<name>A0AA39L7W3_SARSR</name>
<dbReference type="CDD" id="cd00067">
    <property type="entry name" value="GAL4"/>
    <property type="match status" value="1"/>
</dbReference>
<evidence type="ECO:0000313" key="6">
    <source>
        <dbReference type="Proteomes" id="UP001175261"/>
    </source>
</evidence>
<evidence type="ECO:0000256" key="3">
    <source>
        <dbReference type="SAM" id="MobiDB-lite"/>
    </source>
</evidence>
<accession>A0AA39L7W3</accession>
<feature type="compositionally biased region" description="Polar residues" evidence="3">
    <location>
        <begin position="75"/>
        <end position="101"/>
    </location>
</feature>
<feature type="compositionally biased region" description="Low complexity" evidence="3">
    <location>
        <begin position="114"/>
        <end position="130"/>
    </location>
</feature>
<evidence type="ECO:0000313" key="5">
    <source>
        <dbReference type="EMBL" id="KAK0387215.1"/>
    </source>
</evidence>
<dbReference type="InterPro" id="IPR036864">
    <property type="entry name" value="Zn2-C6_fun-type_DNA-bd_sf"/>
</dbReference>
<organism evidence="5 6">
    <name type="scientific">Sarocladium strictum</name>
    <name type="common">Black bundle disease fungus</name>
    <name type="synonym">Acremonium strictum</name>
    <dbReference type="NCBI Taxonomy" id="5046"/>
    <lineage>
        <taxon>Eukaryota</taxon>
        <taxon>Fungi</taxon>
        <taxon>Dikarya</taxon>
        <taxon>Ascomycota</taxon>
        <taxon>Pezizomycotina</taxon>
        <taxon>Sordariomycetes</taxon>
        <taxon>Hypocreomycetidae</taxon>
        <taxon>Hypocreales</taxon>
        <taxon>Sarocladiaceae</taxon>
        <taxon>Sarocladium</taxon>
    </lineage>
</organism>
<keyword evidence="6" id="KW-1185">Reference proteome</keyword>
<protein>
    <recommendedName>
        <fullName evidence="4">Zn(2)-C6 fungal-type domain-containing protein</fullName>
    </recommendedName>
</protein>
<keyword evidence="2" id="KW-0539">Nucleus</keyword>
<comment type="subcellular location">
    <subcellularLocation>
        <location evidence="1">Nucleus</location>
    </subcellularLocation>
</comment>
<dbReference type="GO" id="GO:0000976">
    <property type="term" value="F:transcription cis-regulatory region binding"/>
    <property type="evidence" value="ECO:0007669"/>
    <property type="project" value="TreeGrafter"/>
</dbReference>
<evidence type="ECO:0000256" key="2">
    <source>
        <dbReference type="ARBA" id="ARBA00023242"/>
    </source>
</evidence>
<dbReference type="SMART" id="SM00066">
    <property type="entry name" value="GAL4"/>
    <property type="match status" value="1"/>
</dbReference>
<dbReference type="GO" id="GO:0000981">
    <property type="term" value="F:DNA-binding transcription factor activity, RNA polymerase II-specific"/>
    <property type="evidence" value="ECO:0007669"/>
    <property type="project" value="InterPro"/>
</dbReference>
<dbReference type="InterPro" id="IPR021858">
    <property type="entry name" value="Fun_TF"/>
</dbReference>
<dbReference type="PROSITE" id="PS50048">
    <property type="entry name" value="ZN2_CY6_FUNGAL_2"/>
    <property type="match status" value="1"/>
</dbReference>
<reference evidence="5" key="1">
    <citation type="submission" date="2022-10" db="EMBL/GenBank/DDBJ databases">
        <title>Determination and structural analysis of whole genome sequence of Sarocladium strictum F4-1.</title>
        <authorList>
            <person name="Hu L."/>
            <person name="Jiang Y."/>
        </authorList>
    </citation>
    <scope>NUCLEOTIDE SEQUENCE</scope>
    <source>
        <strain evidence="5">F4-1</strain>
    </source>
</reference>